<reference evidence="1 2" key="1">
    <citation type="journal article" date="2018" name="G3 (Bethesda)">
        <title>Phylogenetic and Phylogenomic Definition of Rhizopus Species.</title>
        <authorList>
            <person name="Gryganskyi A.P."/>
            <person name="Golan J."/>
            <person name="Dolatabadi S."/>
            <person name="Mondo S."/>
            <person name="Robb S."/>
            <person name="Idnurm A."/>
            <person name="Muszewska A."/>
            <person name="Steczkiewicz K."/>
            <person name="Masonjones S."/>
            <person name="Liao H.L."/>
            <person name="Gajdeczka M.T."/>
            <person name="Anike F."/>
            <person name="Vuek A."/>
            <person name="Anishchenko I.M."/>
            <person name="Voigt K."/>
            <person name="de Hoog G.S."/>
            <person name="Smith M.E."/>
            <person name="Heitman J."/>
            <person name="Vilgalys R."/>
            <person name="Stajich J.E."/>
        </authorList>
    </citation>
    <scope>NUCLEOTIDE SEQUENCE [LARGE SCALE GENOMIC DNA]</scope>
    <source>
        <strain evidence="1 2">LSU 92-RS-03</strain>
    </source>
</reference>
<accession>A0A367JZM7</accession>
<gene>
    <name evidence="1" type="ORF">CU098_005934</name>
</gene>
<name>A0A367JZM7_RHIST</name>
<sequence>MYRLSILPKEILYTIANFLDIHDLVIVARMNIWYGYWLSTVLSHRIKELVEKEGWRINIDVLAKSHPLPKDSIPYFPFSNNLLLLSEFCRVNPVTLKLEFGLCPIDDEGFGGIKNAAISEKSLVIFNKITTNINIVAYFAQISSRNTLKSVQQAGSALISDLALWRKLSDDQHSHGTTLMKSGFSLSYDLSNQEDTQMSSIIENFRRDYEKHKPMQTDLEEKLPATISFDKIYVTPEWWIKQMQGPTISDDPQNYLAYEFW</sequence>
<evidence type="ECO:0008006" key="3">
    <source>
        <dbReference type="Google" id="ProtNLM"/>
    </source>
</evidence>
<evidence type="ECO:0000313" key="2">
    <source>
        <dbReference type="Proteomes" id="UP000253551"/>
    </source>
</evidence>
<comment type="caution">
    <text evidence="1">The sequence shown here is derived from an EMBL/GenBank/DDBJ whole genome shotgun (WGS) entry which is preliminary data.</text>
</comment>
<proteinExistence type="predicted"/>
<keyword evidence="2" id="KW-1185">Reference proteome</keyword>
<organism evidence="1 2">
    <name type="scientific">Rhizopus stolonifer</name>
    <name type="common">Rhizopus nigricans</name>
    <dbReference type="NCBI Taxonomy" id="4846"/>
    <lineage>
        <taxon>Eukaryota</taxon>
        <taxon>Fungi</taxon>
        <taxon>Fungi incertae sedis</taxon>
        <taxon>Mucoromycota</taxon>
        <taxon>Mucoromycotina</taxon>
        <taxon>Mucoromycetes</taxon>
        <taxon>Mucorales</taxon>
        <taxon>Mucorineae</taxon>
        <taxon>Rhizopodaceae</taxon>
        <taxon>Rhizopus</taxon>
    </lineage>
</organism>
<protein>
    <recommendedName>
        <fullName evidence="3">F-box domain-containing protein</fullName>
    </recommendedName>
</protein>
<dbReference type="Proteomes" id="UP000253551">
    <property type="component" value="Unassembled WGS sequence"/>
</dbReference>
<evidence type="ECO:0000313" key="1">
    <source>
        <dbReference type="EMBL" id="RCH95386.1"/>
    </source>
</evidence>
<dbReference type="AlphaFoldDB" id="A0A367JZM7"/>
<dbReference type="OrthoDB" id="2255585at2759"/>
<dbReference type="EMBL" id="PJQM01002436">
    <property type="protein sequence ID" value="RCH95386.1"/>
    <property type="molecule type" value="Genomic_DNA"/>
</dbReference>